<accession>B9K7D9</accession>
<dbReference type="EMBL" id="CP000916">
    <property type="protein sequence ID" value="ACM22872.1"/>
    <property type="molecule type" value="Genomic_DNA"/>
</dbReference>
<evidence type="ECO:0000313" key="2">
    <source>
        <dbReference type="Proteomes" id="UP000000445"/>
    </source>
</evidence>
<evidence type="ECO:0000313" key="1">
    <source>
        <dbReference type="EMBL" id="ACM22872.1"/>
    </source>
</evidence>
<dbReference type="KEGG" id="tna:CTN_0696"/>
<dbReference type="Proteomes" id="UP000000445">
    <property type="component" value="Chromosome"/>
</dbReference>
<sequence>MMELNFRCFFADRFRRQKVYLKTQRWKIEQKGGEHMNIEIIAKVLIGTGMVLDAISREVKEREKEKDKDKDKTR</sequence>
<proteinExistence type="predicted"/>
<name>B9K7D9_THENN</name>
<protein>
    <submittedName>
        <fullName evidence="1">Ganglioside-induced differentiation-associated protein 1-like 1</fullName>
    </submittedName>
</protein>
<reference evidence="1 2" key="1">
    <citation type="journal article" date="2009" name="Biosci. Biotechnol. Biochem.">
        <title>WeGAS: a web-based microbial genome annotation system.</title>
        <authorList>
            <person name="Lee D."/>
            <person name="Seo H."/>
            <person name="Park C."/>
            <person name="Park K."/>
        </authorList>
    </citation>
    <scope>NUCLEOTIDE SEQUENCE [LARGE SCALE GENOMIC DNA]</scope>
    <source>
        <strain evidence="2">ATCC 49049 / DSM 4359 / NBRC 107923 / NS-E</strain>
    </source>
</reference>
<dbReference type="HOGENOM" id="CLU_2686605_0_0_0"/>
<gene>
    <name evidence="1" type="ordered locus">CTN_0696</name>
</gene>
<dbReference type="STRING" id="309803.CTN_0696"/>
<dbReference type="AlphaFoldDB" id="B9K7D9"/>
<keyword evidence="2" id="KW-1185">Reference proteome</keyword>
<organism evidence="1 2">
    <name type="scientific">Thermotoga neapolitana (strain ATCC 49049 / DSM 4359 / NBRC 107923 / NS-E)</name>
    <dbReference type="NCBI Taxonomy" id="309803"/>
    <lineage>
        <taxon>Bacteria</taxon>
        <taxon>Thermotogati</taxon>
        <taxon>Thermotogota</taxon>
        <taxon>Thermotogae</taxon>
        <taxon>Thermotogales</taxon>
        <taxon>Thermotogaceae</taxon>
        <taxon>Thermotoga</taxon>
    </lineage>
</organism>